<evidence type="ECO:0000313" key="1">
    <source>
        <dbReference type="EMBL" id="MDQ0316237.1"/>
    </source>
</evidence>
<dbReference type="GO" id="GO:0020037">
    <property type="term" value="F:heme binding"/>
    <property type="evidence" value="ECO:0007669"/>
    <property type="project" value="InterPro"/>
</dbReference>
<dbReference type="GO" id="GO:0022900">
    <property type="term" value="P:electron transport chain"/>
    <property type="evidence" value="ECO:0007669"/>
    <property type="project" value="InterPro"/>
</dbReference>
<dbReference type="Pfam" id="PF01322">
    <property type="entry name" value="Cytochrom_C_2"/>
    <property type="match status" value="1"/>
</dbReference>
<dbReference type="InterPro" id="IPR010980">
    <property type="entry name" value="Cyt_c/b562"/>
</dbReference>
<keyword evidence="2" id="KW-1185">Reference proteome</keyword>
<dbReference type="RefSeq" id="WP_306886066.1">
    <property type="nucleotide sequence ID" value="NZ_JAUSUL010000002.1"/>
</dbReference>
<organism evidence="1 2">
    <name type="scientific">Amorphus orientalis</name>
    <dbReference type="NCBI Taxonomy" id="649198"/>
    <lineage>
        <taxon>Bacteria</taxon>
        <taxon>Pseudomonadati</taxon>
        <taxon>Pseudomonadota</taxon>
        <taxon>Alphaproteobacteria</taxon>
        <taxon>Hyphomicrobiales</taxon>
        <taxon>Amorphaceae</taxon>
        <taxon>Amorphus</taxon>
    </lineage>
</organism>
<dbReference type="AlphaFoldDB" id="A0AAE3VQF4"/>
<dbReference type="Proteomes" id="UP001229244">
    <property type="component" value="Unassembled WGS sequence"/>
</dbReference>
<proteinExistence type="predicted"/>
<protein>
    <submittedName>
        <fullName evidence="1">Cytochrome c556</fullName>
    </submittedName>
</protein>
<dbReference type="Gene3D" id="1.20.120.10">
    <property type="entry name" value="Cytochrome c/b562"/>
    <property type="match status" value="1"/>
</dbReference>
<dbReference type="GO" id="GO:0005506">
    <property type="term" value="F:iron ion binding"/>
    <property type="evidence" value="ECO:0007669"/>
    <property type="project" value="InterPro"/>
</dbReference>
<reference evidence="1" key="1">
    <citation type="submission" date="2023-07" db="EMBL/GenBank/DDBJ databases">
        <title>Genomic Encyclopedia of Type Strains, Phase IV (KMG-IV): sequencing the most valuable type-strain genomes for metagenomic binning, comparative biology and taxonomic classification.</title>
        <authorList>
            <person name="Goeker M."/>
        </authorList>
    </citation>
    <scope>NUCLEOTIDE SEQUENCE</scope>
    <source>
        <strain evidence="1">DSM 21202</strain>
    </source>
</reference>
<comment type="caution">
    <text evidence="1">The sequence shown here is derived from an EMBL/GenBank/DDBJ whole genome shotgun (WGS) entry which is preliminary data.</text>
</comment>
<accession>A0AAE3VQF4</accession>
<dbReference type="SUPFAM" id="SSF47175">
    <property type="entry name" value="Cytochromes"/>
    <property type="match status" value="1"/>
</dbReference>
<dbReference type="EMBL" id="JAUSUL010000002">
    <property type="protein sequence ID" value="MDQ0316237.1"/>
    <property type="molecule type" value="Genomic_DNA"/>
</dbReference>
<gene>
    <name evidence="1" type="ORF">J2S73_002694</name>
</gene>
<name>A0AAE3VQF4_9HYPH</name>
<sequence>MGISSSLFGICRIPDAQSEGSRMKTLAFGLAMAMGIGCLLPLAPAAADEPTGTDAIAERQDLMKSVGRATKAAGDMVKGAQPWDQAKAEEAMQTLIEAGTRFPSLFPEDSKTGHDTEAKAAIWDNFAEFEQISASLAEDAEAAKAAAANGLEAFQPAFGAAARNCRTCHEDFRESN</sequence>
<dbReference type="GO" id="GO:0009055">
    <property type="term" value="F:electron transfer activity"/>
    <property type="evidence" value="ECO:0007669"/>
    <property type="project" value="InterPro"/>
</dbReference>
<dbReference type="InterPro" id="IPR002321">
    <property type="entry name" value="Cyt_c_II"/>
</dbReference>
<dbReference type="PROSITE" id="PS51009">
    <property type="entry name" value="CYTCII"/>
    <property type="match status" value="1"/>
</dbReference>
<evidence type="ECO:0000313" key="2">
    <source>
        <dbReference type="Proteomes" id="UP001229244"/>
    </source>
</evidence>